<sequence>MNIVESNKLQMKPVPSDAPVTHLCAVCGKSFLWNHSAYVHMENRSCEICGRKFGKHCDQRSHAQVKGQCTQCFNPYGVDVCLNHVSTKFSWRKM</sequence>
<gene>
    <name evidence="1" type="ORF">MAR_032527</name>
</gene>
<organism evidence="1 2">
    <name type="scientific">Mya arenaria</name>
    <name type="common">Soft-shell clam</name>
    <dbReference type="NCBI Taxonomy" id="6604"/>
    <lineage>
        <taxon>Eukaryota</taxon>
        <taxon>Metazoa</taxon>
        <taxon>Spiralia</taxon>
        <taxon>Lophotrochozoa</taxon>
        <taxon>Mollusca</taxon>
        <taxon>Bivalvia</taxon>
        <taxon>Autobranchia</taxon>
        <taxon>Heteroconchia</taxon>
        <taxon>Euheterodonta</taxon>
        <taxon>Imparidentia</taxon>
        <taxon>Neoheterodontei</taxon>
        <taxon>Myida</taxon>
        <taxon>Myoidea</taxon>
        <taxon>Myidae</taxon>
        <taxon>Mya</taxon>
    </lineage>
</organism>
<dbReference type="EMBL" id="CP111021">
    <property type="protein sequence ID" value="WAR17933.1"/>
    <property type="molecule type" value="Genomic_DNA"/>
</dbReference>
<evidence type="ECO:0000313" key="2">
    <source>
        <dbReference type="Proteomes" id="UP001164746"/>
    </source>
</evidence>
<reference evidence="1" key="1">
    <citation type="submission" date="2022-11" db="EMBL/GenBank/DDBJ databases">
        <title>Centuries of genome instability and evolution in soft-shell clam transmissible cancer (bioRxiv).</title>
        <authorList>
            <person name="Hart S.F.M."/>
            <person name="Yonemitsu M.A."/>
            <person name="Giersch R.M."/>
            <person name="Beal B.F."/>
            <person name="Arriagada G."/>
            <person name="Davis B.W."/>
            <person name="Ostrander E.A."/>
            <person name="Goff S.P."/>
            <person name="Metzger M.J."/>
        </authorList>
    </citation>
    <scope>NUCLEOTIDE SEQUENCE</scope>
    <source>
        <strain evidence="1">MELC-2E11</strain>
        <tissue evidence="1">Siphon/mantle</tissue>
    </source>
</reference>
<proteinExistence type="predicted"/>
<protein>
    <recommendedName>
        <fullName evidence="3">C2H2-type domain-containing protein</fullName>
    </recommendedName>
</protein>
<keyword evidence="2" id="KW-1185">Reference proteome</keyword>
<evidence type="ECO:0008006" key="3">
    <source>
        <dbReference type="Google" id="ProtNLM"/>
    </source>
</evidence>
<evidence type="ECO:0000313" key="1">
    <source>
        <dbReference type="EMBL" id="WAR17933.1"/>
    </source>
</evidence>
<accession>A0ABY7FB70</accession>
<dbReference type="Proteomes" id="UP001164746">
    <property type="component" value="Chromosome 10"/>
</dbReference>
<name>A0ABY7FB70_MYAAR</name>